<dbReference type="AlphaFoldDB" id="A0A080Z0C6"/>
<evidence type="ECO:0000313" key="4">
    <source>
        <dbReference type="Proteomes" id="UP000028582"/>
    </source>
</evidence>
<dbReference type="EMBL" id="ANJA01004007">
    <property type="protein sequence ID" value="ETO60087.1"/>
    <property type="molecule type" value="Genomic_DNA"/>
</dbReference>
<dbReference type="Proteomes" id="UP000028582">
    <property type="component" value="Unassembled WGS sequence"/>
</dbReference>
<feature type="compositionally biased region" description="Polar residues" evidence="1">
    <location>
        <begin position="189"/>
        <end position="199"/>
    </location>
</feature>
<evidence type="ECO:0000259" key="2">
    <source>
        <dbReference type="Pfam" id="PF13843"/>
    </source>
</evidence>
<dbReference type="InterPro" id="IPR029526">
    <property type="entry name" value="PGBD"/>
</dbReference>
<dbReference type="PANTHER" id="PTHR37069:SF2">
    <property type="entry name" value="PIGGYBAC TRANSPOSABLE ELEMENT-DERIVED PROTEIN DOMAIN-CONTAINING PROTEIN"/>
    <property type="match status" value="1"/>
</dbReference>
<dbReference type="PANTHER" id="PTHR37069">
    <property type="entry name" value="DDE_TNP_1_7 DOMAIN-CONTAINING PROTEIN"/>
    <property type="match status" value="1"/>
</dbReference>
<dbReference type="Pfam" id="PF13843">
    <property type="entry name" value="DDE_Tnp_1_7"/>
    <property type="match status" value="1"/>
</dbReference>
<comment type="caution">
    <text evidence="3">The sequence shown here is derived from an EMBL/GenBank/DDBJ whole genome shotgun (WGS) entry which is preliminary data.</text>
</comment>
<dbReference type="OrthoDB" id="129209at2759"/>
<name>A0A080Z0C6_PHYNI</name>
<organism evidence="3 4">
    <name type="scientific">Phytophthora nicotianae P1976</name>
    <dbReference type="NCBI Taxonomy" id="1317066"/>
    <lineage>
        <taxon>Eukaryota</taxon>
        <taxon>Sar</taxon>
        <taxon>Stramenopiles</taxon>
        <taxon>Oomycota</taxon>
        <taxon>Peronosporomycetes</taxon>
        <taxon>Peronosporales</taxon>
        <taxon>Peronosporaceae</taxon>
        <taxon>Phytophthora</taxon>
    </lineage>
</organism>
<evidence type="ECO:0000256" key="1">
    <source>
        <dbReference type="SAM" id="MobiDB-lite"/>
    </source>
</evidence>
<feature type="region of interest" description="Disordered" evidence="1">
    <location>
        <begin position="39"/>
        <end position="58"/>
    </location>
</feature>
<feature type="domain" description="PiggyBac transposable element-derived protein" evidence="2">
    <location>
        <begin position="342"/>
        <end position="507"/>
    </location>
</feature>
<gene>
    <name evidence="3" type="ORF">F444_21669</name>
</gene>
<feature type="region of interest" description="Disordered" evidence="1">
    <location>
        <begin position="64"/>
        <end position="111"/>
    </location>
</feature>
<protein>
    <recommendedName>
        <fullName evidence="2">PiggyBac transposable element-derived protein domain-containing protein</fullName>
    </recommendedName>
</protein>
<proteinExistence type="predicted"/>
<reference evidence="3 4" key="1">
    <citation type="submission" date="2013-11" db="EMBL/GenBank/DDBJ databases">
        <title>The Genome Sequence of Phytophthora parasitica P1976.</title>
        <authorList>
            <consortium name="The Broad Institute Genomics Platform"/>
            <person name="Russ C."/>
            <person name="Tyler B."/>
            <person name="Panabieres F."/>
            <person name="Shan W."/>
            <person name="Tripathy S."/>
            <person name="Grunwald N."/>
            <person name="Machado M."/>
            <person name="Johnson C.S."/>
            <person name="Walker B."/>
            <person name="Young S."/>
            <person name="Zeng Q."/>
            <person name="Gargeya S."/>
            <person name="Fitzgerald M."/>
            <person name="Haas B."/>
            <person name="Abouelleil A."/>
            <person name="Allen A.W."/>
            <person name="Alvarado L."/>
            <person name="Arachchi H.M."/>
            <person name="Berlin A.M."/>
            <person name="Chapman S.B."/>
            <person name="Gainer-Dewar J."/>
            <person name="Goldberg J."/>
            <person name="Griggs A."/>
            <person name="Gujja S."/>
            <person name="Hansen M."/>
            <person name="Howarth C."/>
            <person name="Imamovic A."/>
            <person name="Ireland A."/>
            <person name="Larimer J."/>
            <person name="McCowan C."/>
            <person name="Murphy C."/>
            <person name="Pearson M."/>
            <person name="Poon T.W."/>
            <person name="Priest M."/>
            <person name="Roberts A."/>
            <person name="Saif S."/>
            <person name="Shea T."/>
            <person name="Sisk P."/>
            <person name="Sykes S."/>
            <person name="Wortman J."/>
            <person name="Nusbaum C."/>
            <person name="Birren B."/>
        </authorList>
    </citation>
    <scope>NUCLEOTIDE SEQUENCE [LARGE SCALE GENOMIC DNA]</scope>
    <source>
        <strain evidence="3 4">P1976</strain>
    </source>
</reference>
<feature type="region of interest" description="Disordered" evidence="1">
    <location>
        <begin position="183"/>
        <end position="215"/>
    </location>
</feature>
<sequence>MMFKACWRELKRDGWTSKPPVGLTKDFFYIKPRKKQEGRASYHVPAAQMHQKKKDREAYGQTIAAQNDPNHGEVTPGGSPLRTTPGGRLISTSPHLTASDADSATSSHNSPVVQVDTEGTFVELNYADATYRLMCMLCIVVQRNLSADFEGTVESGAGNDVGPGCVVPPRHEILAMPHVQPVDEETKVTEPTNQTSSIDTLRDPNIVPAADSPGDYAVLDSDGGCERDSIYDDDDDLGWCEPNPGGEEENETPADILFTPDFLNAVGVINTVARGAVSDDALDAIRDRGWTESQLCTPYPFMDEPYDVRPDEWMREDYSGIYEGDHGPTAGAPNAASTVLGAFLRFVTPQRLERIAGETNAYFHETLDARVEAQHVKQTSSQKEKKPKFEIQSPQKIREILPDVPGRELCIFIGLLIARTISPNKEKFAHHWKTTDEGATPRGCFGQFMKRDRFDHISRNLHFSCNADPKATTDRAWKLRPVIDVLQDTFQHSFIPPAAMAFDEARLQSMSPFNKMRSS</sequence>
<feature type="compositionally biased region" description="Low complexity" evidence="1">
    <location>
        <begin position="97"/>
        <end position="107"/>
    </location>
</feature>
<accession>A0A080Z0C6</accession>
<evidence type="ECO:0000313" key="3">
    <source>
        <dbReference type="EMBL" id="ETO60087.1"/>
    </source>
</evidence>